<evidence type="ECO:0008006" key="3">
    <source>
        <dbReference type="Google" id="ProtNLM"/>
    </source>
</evidence>
<evidence type="ECO:0000313" key="2">
    <source>
        <dbReference type="Proteomes" id="UP001302329"/>
    </source>
</evidence>
<dbReference type="EMBL" id="JAYGHY010000089">
    <property type="protein sequence ID" value="MEA5444025.1"/>
    <property type="molecule type" value="Genomic_DNA"/>
</dbReference>
<evidence type="ECO:0000313" key="1">
    <source>
        <dbReference type="EMBL" id="MEA5444025.1"/>
    </source>
</evidence>
<comment type="caution">
    <text evidence="1">The sequence shown here is derived from an EMBL/GenBank/DDBJ whole genome shotgun (WGS) entry which is preliminary data.</text>
</comment>
<name>A0ABU5SZS7_9CYAN</name>
<gene>
    <name evidence="1" type="ORF">VB739_15815</name>
</gene>
<sequence length="631" mass="67340">MPLRLLRELTLPFAAHHQLLTALREKPRAEAPADPLLAELAEASAAALREAIDQGRLEAALAAHDHLVGHVGELAAARPEVAAVLWQRYGDLLGQLTGQVHERLVPRNGETVDFSVAERAGDGALCLRMARILEPTAAQPWEVPSWLPVLEQQLVQHGALAWQQRIGVDPAAAEPCLDLFLRLAQLLDPVPAWVAMGCRAAMAKVIEALPAPGAMTEQELGLLVARVGRLPVAAAQREAFEAALLRARFSLELLQQGKPAAQGLEVLEAEWLEDGEDPGVEGPRTPLRLVATAAAAGPEVFSLAPFLDGDGEGAAAALEGFLPPWAAREWPACHPIASLLESLDTRGLPLAEAALRVLRRAALLWQERLGPQIAPLPPVDWAAGGLVVELDPLELAVLRQAGGAGEAVDDALAELRRRHHDAGFWSAAAADPFPALPDTLEALRRFELEAGFYTSTQAPRESLRQWAQPALQALLQAQVWSAQPATQGLWLPWGLEGIGTLRQAASGVGLLAQLEGEEVVVVTTEGTEAIRQAHQSGRLFAGGAFGLRCLAAPQSRHPQRPAAGFEHSLEGLVAAVEQLYRERPFTVLLAACGAYRLPLAQAMASRFGLLAVAVASPLAGWLEGQPEQGQL</sequence>
<protein>
    <recommendedName>
        <fullName evidence="3">CHAT domain-containing protein</fullName>
    </recommendedName>
</protein>
<keyword evidence="2" id="KW-1185">Reference proteome</keyword>
<proteinExistence type="predicted"/>
<accession>A0ABU5SZS7</accession>
<dbReference type="RefSeq" id="WP_323357968.1">
    <property type="nucleotide sequence ID" value="NZ_JAYGHY010000089.1"/>
</dbReference>
<organism evidence="1 2">
    <name type="scientific">Cyanobium gracile UHCC 0281</name>
    <dbReference type="NCBI Taxonomy" id="3110309"/>
    <lineage>
        <taxon>Bacteria</taxon>
        <taxon>Bacillati</taxon>
        <taxon>Cyanobacteriota</taxon>
        <taxon>Cyanophyceae</taxon>
        <taxon>Synechococcales</taxon>
        <taxon>Prochlorococcaceae</taxon>
        <taxon>Cyanobium</taxon>
    </lineage>
</organism>
<reference evidence="1 2" key="1">
    <citation type="submission" date="2023-12" db="EMBL/GenBank/DDBJ databases">
        <title>Baltic Sea Cyanobacteria.</title>
        <authorList>
            <person name="Delbaje E."/>
            <person name="Fewer D.P."/>
            <person name="Shishido T.K."/>
        </authorList>
    </citation>
    <scope>NUCLEOTIDE SEQUENCE [LARGE SCALE GENOMIC DNA]</scope>
    <source>
        <strain evidence="1 2">UHCC 0281</strain>
    </source>
</reference>
<dbReference type="Proteomes" id="UP001302329">
    <property type="component" value="Unassembled WGS sequence"/>
</dbReference>